<reference evidence="3 4" key="1">
    <citation type="submission" date="2024-01" db="EMBL/GenBank/DDBJ databases">
        <title>Complete genome of Cladobotryum mycophilum ATHUM6906.</title>
        <authorList>
            <person name="Christinaki A.C."/>
            <person name="Myridakis A.I."/>
            <person name="Kouvelis V.N."/>
        </authorList>
    </citation>
    <scope>NUCLEOTIDE SEQUENCE [LARGE SCALE GENOMIC DNA]</scope>
    <source>
        <strain evidence="3 4">ATHUM6906</strain>
    </source>
</reference>
<keyword evidence="1" id="KW-0175">Coiled coil</keyword>
<dbReference type="Proteomes" id="UP001338125">
    <property type="component" value="Unassembled WGS sequence"/>
</dbReference>
<name>A0ABR0SMI6_9HYPO</name>
<feature type="region of interest" description="Disordered" evidence="2">
    <location>
        <begin position="1"/>
        <end position="131"/>
    </location>
</feature>
<sequence length="639" mass="70550">MASPGFFDRITSPRMRSPILPIHHVPKRSPSEYQLEPLSPRPDDAASLDDDLPRAWVNEQDVLGTPRGSSPSSWRDKASSPGSPSKMKPRAMFAGPPPPITASMMLNKDKNKRSPGGSSGPSRNAPQSLVSGIGPVIGSVLFDQRQEMPAPKPDSRWRGLRRQENALEQEIQQLLDFQAAGLIAGSGGSNDPYGNDVDAYSDGSSTPTGTFYSTKSSKSRMTNSLYVPTRATPDGNVIPVRQPTKDRPLGLRATRAALQKTIMAMARVKQEEDMHLEAALAQRKDALAYLETLSARKVDIHTELNGLDEGGDEPLGKELRELGIKHDTLDKEIHRLEEKLMAMRNRRRWLKDKMEDIQNKRDAGLSGYRGALKQVDAEVTALMHKPPIQPLDPDILSQPGGVDGEPESPGGIEFLRLIPERRTLEMTKSWWENEVTALESRRARIDADRQALEEGGAVWELVMQLVTDFESSLRQIMKPPSLSSSAKGKEKLPSQEGMIQNQLPQMKNVVEELERHMVLAEEKHWNLLICAIGAELEAFKEAYSMLEGLVEVPENDSTNNGGGFSVETQSDDQHVQQGRAYVEESDNEVPSDLLGSHADDHHNEHDPLGNTGNGAPLQRYESGSENEVPSEFLAENASQ</sequence>
<comment type="caution">
    <text evidence="3">The sequence shown here is derived from an EMBL/GenBank/DDBJ whole genome shotgun (WGS) entry which is preliminary data.</text>
</comment>
<evidence type="ECO:0000313" key="3">
    <source>
        <dbReference type="EMBL" id="KAK5992975.1"/>
    </source>
</evidence>
<organism evidence="3 4">
    <name type="scientific">Cladobotryum mycophilum</name>
    <dbReference type="NCBI Taxonomy" id="491253"/>
    <lineage>
        <taxon>Eukaryota</taxon>
        <taxon>Fungi</taxon>
        <taxon>Dikarya</taxon>
        <taxon>Ascomycota</taxon>
        <taxon>Pezizomycotina</taxon>
        <taxon>Sordariomycetes</taxon>
        <taxon>Hypocreomycetidae</taxon>
        <taxon>Hypocreales</taxon>
        <taxon>Hypocreaceae</taxon>
        <taxon>Cladobotryum</taxon>
    </lineage>
</organism>
<gene>
    <name evidence="3" type="ORF">PT974_06400</name>
</gene>
<proteinExistence type="predicted"/>
<feature type="compositionally biased region" description="Basic and acidic residues" evidence="2">
    <location>
        <begin position="597"/>
        <end position="607"/>
    </location>
</feature>
<feature type="region of interest" description="Disordered" evidence="2">
    <location>
        <begin position="554"/>
        <end position="639"/>
    </location>
</feature>
<evidence type="ECO:0000256" key="2">
    <source>
        <dbReference type="SAM" id="MobiDB-lite"/>
    </source>
</evidence>
<accession>A0ABR0SMI6</accession>
<evidence type="ECO:0000256" key="1">
    <source>
        <dbReference type="SAM" id="Coils"/>
    </source>
</evidence>
<keyword evidence="4" id="KW-1185">Reference proteome</keyword>
<feature type="coiled-coil region" evidence="1">
    <location>
        <begin position="319"/>
        <end position="360"/>
    </location>
</feature>
<protein>
    <submittedName>
        <fullName evidence="3">Autophagy-related protein 28</fullName>
    </submittedName>
</protein>
<evidence type="ECO:0000313" key="4">
    <source>
        <dbReference type="Proteomes" id="UP001338125"/>
    </source>
</evidence>
<dbReference type="EMBL" id="JAVFKD010000012">
    <property type="protein sequence ID" value="KAK5992975.1"/>
    <property type="molecule type" value="Genomic_DNA"/>
</dbReference>